<dbReference type="Pfam" id="PF00732">
    <property type="entry name" value="GMC_oxred_N"/>
    <property type="match status" value="1"/>
</dbReference>
<dbReference type="Gene3D" id="3.50.50.60">
    <property type="entry name" value="FAD/NAD(P)-binding domain"/>
    <property type="match status" value="1"/>
</dbReference>
<feature type="active site" description="Proton donor" evidence="5">
    <location>
        <position position="466"/>
    </location>
</feature>
<evidence type="ECO:0000256" key="6">
    <source>
        <dbReference type="RuleBase" id="RU003968"/>
    </source>
</evidence>
<comment type="cofactor">
    <cofactor evidence="1">
        <name>FAD</name>
        <dbReference type="ChEBI" id="CHEBI:57692"/>
    </cofactor>
</comment>
<sequence length="529" mass="57159">MSTNTIADYVVVGTGSSGAVVAARLSERSADTVIALEAGPEDKNQAIHIPAAFSKLFQTELDWNYLTTPQPELGDRQIFYPRGKMLGGSSSMNAMMWVRGFAADYDEWARAAGEGWSFANVVEYFRRIEAVEGAREADEGRSGPLHISHQRCPSRWTADFLAAVEHAGFKRERANLPQPDGFTQTMVCQHRGARWSTADAYLKPARKRSNLTVLTGAHTTKVLFEGTRAVGVEYRKDGRTQTVRARKEVVLCGGAINSPQLLQLSGIGDAEQLRAHGIPMLHDLPEVGANLADHLIALIGFAVDSGTLFAAEKPLELINYLARRRGMLTSNVGEAYGFVRSRPDLELPDLEIIFGPAPFYDEGIGVAPGHGIAIGPILVQPRSRGTVTLASADPLAKAVVDPKYLSDSDGADRAAMLAGLHTAHDIVTSAPLGSRIGRFLQPKREQPTIAETLEDALTWHSHTLYHPTSTCRMGSDAASVVTPELKVRGVQGLRVADASVMPTIIRGHTHAPAVVIGEKAADLIRADNR</sequence>
<accession>A0A6P1CM32</accession>
<feature type="domain" description="Glucose-methanol-choline oxidoreductase N-terminal" evidence="8">
    <location>
        <begin position="254"/>
        <end position="268"/>
    </location>
</feature>
<comment type="caution">
    <text evidence="9">The sequence shown here is derived from an EMBL/GenBank/DDBJ whole genome shotgun (WGS) entry which is preliminary data.</text>
</comment>
<dbReference type="AlphaFoldDB" id="A0A6P1CM32"/>
<dbReference type="PROSITE" id="PS00623">
    <property type="entry name" value="GMC_OXRED_1"/>
    <property type="match status" value="1"/>
</dbReference>
<evidence type="ECO:0000313" key="10">
    <source>
        <dbReference type="Proteomes" id="UP000471166"/>
    </source>
</evidence>
<dbReference type="Proteomes" id="UP000471166">
    <property type="component" value="Unassembled WGS sequence"/>
</dbReference>
<dbReference type="PANTHER" id="PTHR11552:SF147">
    <property type="entry name" value="CHOLINE DEHYDROGENASE, MITOCHONDRIAL"/>
    <property type="match status" value="1"/>
</dbReference>
<reference evidence="9 10" key="1">
    <citation type="submission" date="2020-01" db="EMBL/GenBank/DDBJ databases">
        <title>Genetics and antimicrobial susceptibilities of Nocardia species isolated from the soil; a comparison with species isolated from humans.</title>
        <authorList>
            <person name="Carrasco G."/>
            <person name="Monzon S."/>
            <person name="Sansegundo M."/>
            <person name="Garcia E."/>
            <person name="Garrido N."/>
            <person name="Medina M.J."/>
            <person name="Villalon P."/>
            <person name="Ramirez-Arocha A.C."/>
            <person name="Jimenez P."/>
            <person name="Cuesta I."/>
            <person name="Valdezate S."/>
        </authorList>
    </citation>
    <scope>NUCLEOTIDE SEQUENCE [LARGE SCALE GENOMIC DNA]</scope>
    <source>
        <strain evidence="9 10">CNM20110626</strain>
    </source>
</reference>
<name>A0A6P1CM32_9NOCA</name>
<evidence type="ECO:0000256" key="5">
    <source>
        <dbReference type="PIRSR" id="PIRSR000137-1"/>
    </source>
</evidence>
<dbReference type="InterPro" id="IPR036188">
    <property type="entry name" value="FAD/NAD-bd_sf"/>
</dbReference>
<evidence type="ECO:0000259" key="8">
    <source>
        <dbReference type="PROSITE" id="PS00624"/>
    </source>
</evidence>
<evidence type="ECO:0000256" key="1">
    <source>
        <dbReference type="ARBA" id="ARBA00001974"/>
    </source>
</evidence>
<evidence type="ECO:0000259" key="7">
    <source>
        <dbReference type="PROSITE" id="PS00623"/>
    </source>
</evidence>
<evidence type="ECO:0000256" key="3">
    <source>
        <dbReference type="ARBA" id="ARBA00022630"/>
    </source>
</evidence>
<dbReference type="PIRSF" id="PIRSF000137">
    <property type="entry name" value="Alcohol_oxidase"/>
    <property type="match status" value="1"/>
</dbReference>
<dbReference type="InterPro" id="IPR012132">
    <property type="entry name" value="GMC_OxRdtase"/>
</dbReference>
<dbReference type="PROSITE" id="PS00624">
    <property type="entry name" value="GMC_OXRED_2"/>
    <property type="match status" value="1"/>
</dbReference>
<dbReference type="EMBL" id="JAAGVB010000013">
    <property type="protein sequence ID" value="NEW32962.1"/>
    <property type="molecule type" value="Genomic_DNA"/>
</dbReference>
<proteinExistence type="inferred from homology"/>
<keyword evidence="3 6" id="KW-0285">Flavoprotein</keyword>
<dbReference type="GO" id="GO:0050660">
    <property type="term" value="F:flavin adenine dinucleotide binding"/>
    <property type="evidence" value="ECO:0007669"/>
    <property type="project" value="InterPro"/>
</dbReference>
<dbReference type="Gene3D" id="3.30.560.10">
    <property type="entry name" value="Glucose Oxidase, domain 3"/>
    <property type="match status" value="1"/>
</dbReference>
<keyword evidence="4 6" id="KW-0274">FAD</keyword>
<dbReference type="InterPro" id="IPR000172">
    <property type="entry name" value="GMC_OxRdtase_N"/>
</dbReference>
<dbReference type="PANTHER" id="PTHR11552">
    <property type="entry name" value="GLUCOSE-METHANOL-CHOLINE GMC OXIDOREDUCTASE"/>
    <property type="match status" value="1"/>
</dbReference>
<protein>
    <submittedName>
        <fullName evidence="9">Glucose-methanol-choline oxidoreductase</fullName>
    </submittedName>
</protein>
<dbReference type="SUPFAM" id="SSF51905">
    <property type="entry name" value="FAD/NAD(P)-binding domain"/>
    <property type="match status" value="1"/>
</dbReference>
<feature type="domain" description="Glucose-methanol-choline oxidoreductase N-terminal" evidence="7">
    <location>
        <begin position="83"/>
        <end position="106"/>
    </location>
</feature>
<evidence type="ECO:0000256" key="4">
    <source>
        <dbReference type="ARBA" id="ARBA00022827"/>
    </source>
</evidence>
<dbReference type="SUPFAM" id="SSF54373">
    <property type="entry name" value="FAD-linked reductases, C-terminal domain"/>
    <property type="match status" value="1"/>
</dbReference>
<organism evidence="9 10">
    <name type="scientific">Nocardia cyriacigeorgica</name>
    <dbReference type="NCBI Taxonomy" id="135487"/>
    <lineage>
        <taxon>Bacteria</taxon>
        <taxon>Bacillati</taxon>
        <taxon>Actinomycetota</taxon>
        <taxon>Actinomycetes</taxon>
        <taxon>Mycobacteriales</taxon>
        <taxon>Nocardiaceae</taxon>
        <taxon>Nocardia</taxon>
    </lineage>
</organism>
<evidence type="ECO:0000256" key="2">
    <source>
        <dbReference type="ARBA" id="ARBA00010790"/>
    </source>
</evidence>
<comment type="similarity">
    <text evidence="2 6">Belongs to the GMC oxidoreductase family.</text>
</comment>
<feature type="active site" description="Proton acceptor" evidence="5">
    <location>
        <position position="508"/>
    </location>
</feature>
<dbReference type="Pfam" id="PF05199">
    <property type="entry name" value="GMC_oxred_C"/>
    <property type="match status" value="1"/>
</dbReference>
<evidence type="ECO:0000313" key="9">
    <source>
        <dbReference type="EMBL" id="NEW32962.1"/>
    </source>
</evidence>
<dbReference type="RefSeq" id="WP_163844003.1">
    <property type="nucleotide sequence ID" value="NZ_JAAGVB010000013.1"/>
</dbReference>
<dbReference type="GO" id="GO:0016614">
    <property type="term" value="F:oxidoreductase activity, acting on CH-OH group of donors"/>
    <property type="evidence" value="ECO:0007669"/>
    <property type="project" value="InterPro"/>
</dbReference>
<dbReference type="InterPro" id="IPR007867">
    <property type="entry name" value="GMC_OxRtase_C"/>
</dbReference>
<gene>
    <name evidence="9" type="ORF">GV791_10400</name>
</gene>